<dbReference type="Proteomes" id="UP001418796">
    <property type="component" value="Unassembled WGS sequence"/>
</dbReference>
<sequence>MTHVLCIGGTGMLTETTSWLDESFECVSVIGRDKFKVRGLVENHMSEFSFYEVDYRNIEKLTGTLEQILTRAPIDYVIAWIHSGTAPEALPTVLNEVEQNQHSSFRLFHVKGSAHAIKKDTVLVPANCLYREVILGFQYDGTNSRWLTHSEISKGVIAAIQVDAESTTIGVLSPWEKRSS</sequence>
<name>A0ABU9VH61_9BACI</name>
<evidence type="ECO:0000313" key="2">
    <source>
        <dbReference type="Proteomes" id="UP001418796"/>
    </source>
</evidence>
<reference evidence="1 2" key="1">
    <citation type="submission" date="2024-03" db="EMBL/GenBank/DDBJ databases">
        <title>Bacilli Hybrid Assemblies.</title>
        <authorList>
            <person name="Kovac J."/>
        </authorList>
    </citation>
    <scope>NUCLEOTIDE SEQUENCE [LARGE SCALE GENOMIC DNA]</scope>
    <source>
        <strain evidence="1 2">FSL R7-0666</strain>
    </source>
</reference>
<comment type="caution">
    <text evidence="1">The sequence shown here is derived from an EMBL/GenBank/DDBJ whole genome shotgun (WGS) entry which is preliminary data.</text>
</comment>
<organism evidence="1 2">
    <name type="scientific">Alkalicoccobacillus gibsonii</name>
    <dbReference type="NCBI Taxonomy" id="79881"/>
    <lineage>
        <taxon>Bacteria</taxon>
        <taxon>Bacillati</taxon>
        <taxon>Bacillota</taxon>
        <taxon>Bacilli</taxon>
        <taxon>Bacillales</taxon>
        <taxon>Bacillaceae</taxon>
        <taxon>Alkalicoccobacillus</taxon>
    </lineage>
</organism>
<proteinExistence type="predicted"/>
<keyword evidence="2" id="KW-1185">Reference proteome</keyword>
<dbReference type="RefSeq" id="WP_343130203.1">
    <property type="nucleotide sequence ID" value="NZ_JBCITK010000001.1"/>
</dbReference>
<gene>
    <name evidence="1" type="ORF">MKY91_08855</name>
</gene>
<protein>
    <submittedName>
        <fullName evidence="1">Short-chain dehydrogenase</fullName>
    </submittedName>
</protein>
<evidence type="ECO:0000313" key="1">
    <source>
        <dbReference type="EMBL" id="MEN0643252.1"/>
    </source>
</evidence>
<dbReference type="EMBL" id="JBCITK010000001">
    <property type="protein sequence ID" value="MEN0643252.1"/>
    <property type="molecule type" value="Genomic_DNA"/>
</dbReference>
<dbReference type="NCBIfam" id="NF006168">
    <property type="entry name" value="PRK08309.1"/>
    <property type="match status" value="1"/>
</dbReference>
<accession>A0ABU9VH61</accession>